<proteinExistence type="predicted"/>
<accession>A0ACB9MBU5</accession>
<name>A0ACB9MBU5_9MYRT</name>
<gene>
    <name evidence="1" type="ORF">MLD38_034860</name>
</gene>
<keyword evidence="2" id="KW-1185">Reference proteome</keyword>
<dbReference type="EMBL" id="CM042889">
    <property type="protein sequence ID" value="KAI4321488.1"/>
    <property type="molecule type" value="Genomic_DNA"/>
</dbReference>
<comment type="caution">
    <text evidence="1">The sequence shown here is derived from an EMBL/GenBank/DDBJ whole genome shotgun (WGS) entry which is preliminary data.</text>
</comment>
<reference evidence="2" key="1">
    <citation type="journal article" date="2023" name="Front. Plant Sci.">
        <title>Chromosomal-level genome assembly of Melastoma candidum provides insights into trichome evolution.</title>
        <authorList>
            <person name="Zhong Y."/>
            <person name="Wu W."/>
            <person name="Sun C."/>
            <person name="Zou P."/>
            <person name="Liu Y."/>
            <person name="Dai S."/>
            <person name="Zhou R."/>
        </authorList>
    </citation>
    <scope>NUCLEOTIDE SEQUENCE [LARGE SCALE GENOMIC DNA]</scope>
</reference>
<organism evidence="1 2">
    <name type="scientific">Melastoma candidum</name>
    <dbReference type="NCBI Taxonomy" id="119954"/>
    <lineage>
        <taxon>Eukaryota</taxon>
        <taxon>Viridiplantae</taxon>
        <taxon>Streptophyta</taxon>
        <taxon>Embryophyta</taxon>
        <taxon>Tracheophyta</taxon>
        <taxon>Spermatophyta</taxon>
        <taxon>Magnoliopsida</taxon>
        <taxon>eudicotyledons</taxon>
        <taxon>Gunneridae</taxon>
        <taxon>Pentapetalae</taxon>
        <taxon>rosids</taxon>
        <taxon>malvids</taxon>
        <taxon>Myrtales</taxon>
        <taxon>Melastomataceae</taxon>
        <taxon>Melastomatoideae</taxon>
        <taxon>Melastomateae</taxon>
        <taxon>Melastoma</taxon>
    </lineage>
</organism>
<evidence type="ECO:0000313" key="1">
    <source>
        <dbReference type="EMBL" id="KAI4321488.1"/>
    </source>
</evidence>
<sequence>MSCNGCRVLRKGCSDSCFLRSCLQWIPSPEAQGHATLFLSKFFGRRDLMSLVAAVPDSQRPSLFQSLLFEACGRMVNPVSGAVGLLSTGNWHVCEAAVELVLSGGIPQPTGEVSGDDLLSGSTCGEHSPRSVNLDVNFPVYDPNLNAKTSRPGKRRGKRSHLADGWASRRVASLGSEVSEVIDSGKGTGLGLGHMGHQEVKLLNLFV</sequence>
<evidence type="ECO:0000313" key="2">
    <source>
        <dbReference type="Proteomes" id="UP001057402"/>
    </source>
</evidence>
<dbReference type="Proteomes" id="UP001057402">
    <property type="component" value="Chromosome 10"/>
</dbReference>
<protein>
    <submittedName>
        <fullName evidence="1">Uncharacterized protein</fullName>
    </submittedName>
</protein>